<evidence type="ECO:0000313" key="4">
    <source>
        <dbReference type="Proteomes" id="UP001501266"/>
    </source>
</evidence>
<evidence type="ECO:0000313" key="3">
    <source>
        <dbReference type="EMBL" id="GAA1425519.1"/>
    </source>
</evidence>
<keyword evidence="4" id="KW-1185">Reference proteome</keyword>
<name>A0ABN1YYP1_9MICO</name>
<feature type="transmembrane region" description="Helical" evidence="1">
    <location>
        <begin position="101"/>
        <end position="132"/>
    </location>
</feature>
<feature type="transmembrane region" description="Helical" evidence="1">
    <location>
        <begin position="255"/>
        <end position="276"/>
    </location>
</feature>
<keyword evidence="1" id="KW-0812">Transmembrane</keyword>
<proteinExistence type="predicted"/>
<accession>A0ABN1YYP1</accession>
<feature type="transmembrane region" description="Helical" evidence="1">
    <location>
        <begin position="183"/>
        <end position="210"/>
    </location>
</feature>
<comment type="caution">
    <text evidence="3">The sequence shown here is derived from an EMBL/GenBank/DDBJ whole genome shotgun (WGS) entry which is preliminary data.</text>
</comment>
<keyword evidence="1" id="KW-1133">Transmembrane helix</keyword>
<sequence>MGRSTIFRYMWRRAMRIFPAFWAALLATAFLFGPVAWVLETGSIDGYWDAPTQSPFTYFLSNVWLMLGQRNIAEAGSTLPYAQLHGGYDWNGSAWTLQYEFFAYIIVGLLGLVGVLAYRWLTTAFATIILLLNALQWSGAGDVAAWFPIFADPFMLMFLGPFAFGMLFAIWQHVIPIDDRLALGALGLAIAAYAFGGWNIWGMHAFSYFLMWFAVRATKLQHWEKHGDLSYGVYIFAWPLMQVGAAAGLHNLGWFVYHLVIVAVVHVFAFGSWHLIEKPAMSLKNWTPRWLRSLLDRWVDPAWNRLADGLVDPRFSSTPRAARMRAEASS</sequence>
<evidence type="ECO:0000256" key="1">
    <source>
        <dbReference type="SAM" id="Phobius"/>
    </source>
</evidence>
<dbReference type="EMBL" id="BAAAKK010000005">
    <property type="protein sequence ID" value="GAA1425519.1"/>
    <property type="molecule type" value="Genomic_DNA"/>
</dbReference>
<reference evidence="3 4" key="1">
    <citation type="journal article" date="2019" name="Int. J. Syst. Evol. Microbiol.">
        <title>The Global Catalogue of Microorganisms (GCM) 10K type strain sequencing project: providing services to taxonomists for standard genome sequencing and annotation.</title>
        <authorList>
            <consortium name="The Broad Institute Genomics Platform"/>
            <consortium name="The Broad Institute Genome Sequencing Center for Infectious Disease"/>
            <person name="Wu L."/>
            <person name="Ma J."/>
        </authorList>
    </citation>
    <scope>NUCLEOTIDE SEQUENCE [LARGE SCALE GENOMIC DNA]</scope>
    <source>
        <strain evidence="3 4">JCM 12398</strain>
    </source>
</reference>
<evidence type="ECO:0000259" key="2">
    <source>
        <dbReference type="Pfam" id="PF01757"/>
    </source>
</evidence>
<keyword evidence="1" id="KW-0472">Membrane</keyword>
<gene>
    <name evidence="3" type="ORF">GCM10009640_24280</name>
</gene>
<organism evidence="3 4">
    <name type="scientific">Agrococcus citreus</name>
    <dbReference type="NCBI Taxonomy" id="84643"/>
    <lineage>
        <taxon>Bacteria</taxon>
        <taxon>Bacillati</taxon>
        <taxon>Actinomycetota</taxon>
        <taxon>Actinomycetes</taxon>
        <taxon>Micrococcales</taxon>
        <taxon>Microbacteriaceae</taxon>
        <taxon>Agrococcus</taxon>
    </lineage>
</organism>
<feature type="transmembrane region" description="Helical" evidence="1">
    <location>
        <begin position="144"/>
        <end position="171"/>
    </location>
</feature>
<dbReference type="InterPro" id="IPR002656">
    <property type="entry name" value="Acyl_transf_3_dom"/>
</dbReference>
<dbReference type="Pfam" id="PF01757">
    <property type="entry name" value="Acyl_transf_3"/>
    <property type="match status" value="1"/>
</dbReference>
<protein>
    <recommendedName>
        <fullName evidence="2">Acyltransferase 3 domain-containing protein</fullName>
    </recommendedName>
</protein>
<dbReference type="Proteomes" id="UP001501266">
    <property type="component" value="Unassembled WGS sequence"/>
</dbReference>
<feature type="domain" description="Acyltransferase 3" evidence="2">
    <location>
        <begin position="3"/>
        <end position="265"/>
    </location>
</feature>